<dbReference type="EMBL" id="PRDL01000001">
    <property type="protein sequence ID" value="MBE8716593.1"/>
    <property type="molecule type" value="Genomic_DNA"/>
</dbReference>
<dbReference type="Gene3D" id="1.10.10.60">
    <property type="entry name" value="Homeodomain-like"/>
    <property type="match status" value="1"/>
</dbReference>
<dbReference type="PRINTS" id="PR01590">
    <property type="entry name" value="HTHFIS"/>
</dbReference>
<organism evidence="3 4">
    <name type="scientific">Cellvibrio polysaccharolyticus</name>
    <dbReference type="NCBI Taxonomy" id="2082724"/>
    <lineage>
        <taxon>Bacteria</taxon>
        <taxon>Pseudomonadati</taxon>
        <taxon>Pseudomonadota</taxon>
        <taxon>Gammaproteobacteria</taxon>
        <taxon>Cellvibrionales</taxon>
        <taxon>Cellvibrionaceae</taxon>
        <taxon>Cellvibrio</taxon>
    </lineage>
</organism>
<comment type="caution">
    <text evidence="1">Lacks conserved residue(s) required for the propagation of feature annotation.</text>
</comment>
<reference evidence="3" key="1">
    <citation type="submission" date="2018-07" db="EMBL/GenBank/DDBJ databases">
        <title>Genome assembly of strain Ka43.</title>
        <authorList>
            <person name="Kukolya J."/>
            <person name="Nagy I."/>
            <person name="Horvath B."/>
            <person name="Toth A."/>
        </authorList>
    </citation>
    <scope>NUCLEOTIDE SEQUENCE</scope>
    <source>
        <strain evidence="3">KB43</strain>
    </source>
</reference>
<protein>
    <submittedName>
        <fullName evidence="3">Response regulator</fullName>
    </submittedName>
</protein>
<feature type="domain" description="Response regulatory" evidence="2">
    <location>
        <begin position="2"/>
        <end position="116"/>
    </location>
</feature>
<comment type="caution">
    <text evidence="3">The sequence shown here is derived from an EMBL/GenBank/DDBJ whole genome shotgun (WGS) entry which is preliminary data.</text>
</comment>
<dbReference type="PROSITE" id="PS50110">
    <property type="entry name" value="RESPONSE_REGULATORY"/>
    <property type="match status" value="1"/>
</dbReference>
<evidence type="ECO:0000313" key="3">
    <source>
        <dbReference type="EMBL" id="MBE8716593.1"/>
    </source>
</evidence>
<dbReference type="SUPFAM" id="SSF46689">
    <property type="entry name" value="Homeodomain-like"/>
    <property type="match status" value="1"/>
</dbReference>
<proteinExistence type="predicted"/>
<gene>
    <name evidence="3" type="ORF">C4F51_05255</name>
</gene>
<sequence>MKLLFVDNDMDFVATLCPQLTRRGFSVYTSHDSKAALAVATKEIRFALLETVLEKPDAGIALIAELIKINPSMQIVVLTRQPGIAAAVFSFKMGARDYLLKPADVDDIINAFDIEEGADLGSSTNILSHMEWQNIKKALDACNGNISETARSLSLHRRTLQRKIARYRKSESGSMNTDNLSA</sequence>
<keyword evidence="4" id="KW-1185">Reference proteome</keyword>
<name>A0A928YV18_9GAMM</name>
<evidence type="ECO:0000256" key="1">
    <source>
        <dbReference type="PROSITE-ProRule" id="PRU00169"/>
    </source>
</evidence>
<dbReference type="InterPro" id="IPR001789">
    <property type="entry name" value="Sig_transdc_resp-reg_receiver"/>
</dbReference>
<dbReference type="GO" id="GO:0043565">
    <property type="term" value="F:sequence-specific DNA binding"/>
    <property type="evidence" value="ECO:0007669"/>
    <property type="project" value="InterPro"/>
</dbReference>
<dbReference type="GO" id="GO:0000160">
    <property type="term" value="P:phosphorelay signal transduction system"/>
    <property type="evidence" value="ECO:0007669"/>
    <property type="project" value="InterPro"/>
</dbReference>
<evidence type="ECO:0000313" key="4">
    <source>
        <dbReference type="Proteomes" id="UP000652567"/>
    </source>
</evidence>
<dbReference type="Gene3D" id="3.40.50.2300">
    <property type="match status" value="1"/>
</dbReference>
<accession>A0A928YV18</accession>
<dbReference type="InterPro" id="IPR011006">
    <property type="entry name" value="CheY-like_superfamily"/>
</dbReference>
<dbReference type="AlphaFoldDB" id="A0A928YV18"/>
<dbReference type="RefSeq" id="WP_193907776.1">
    <property type="nucleotide sequence ID" value="NZ_PRDL01000001.1"/>
</dbReference>
<evidence type="ECO:0000259" key="2">
    <source>
        <dbReference type="PROSITE" id="PS50110"/>
    </source>
</evidence>
<dbReference type="InterPro" id="IPR002197">
    <property type="entry name" value="HTH_Fis"/>
</dbReference>
<dbReference type="InterPro" id="IPR009057">
    <property type="entry name" value="Homeodomain-like_sf"/>
</dbReference>
<dbReference type="Proteomes" id="UP000652567">
    <property type="component" value="Unassembled WGS sequence"/>
</dbReference>
<dbReference type="SUPFAM" id="SSF52172">
    <property type="entry name" value="CheY-like"/>
    <property type="match status" value="1"/>
</dbReference>
<dbReference type="Pfam" id="PF02954">
    <property type="entry name" value="HTH_8"/>
    <property type="match status" value="1"/>
</dbReference>
<dbReference type="Pfam" id="PF00072">
    <property type="entry name" value="Response_reg"/>
    <property type="match status" value="1"/>
</dbReference>
<dbReference type="SMART" id="SM00448">
    <property type="entry name" value="REC"/>
    <property type="match status" value="1"/>
</dbReference>